<evidence type="ECO:0000256" key="5">
    <source>
        <dbReference type="ARBA" id="ARBA00023141"/>
    </source>
</evidence>
<proteinExistence type="inferred from homology"/>
<dbReference type="GO" id="GO:0009073">
    <property type="term" value="P:aromatic amino acid family biosynthetic process"/>
    <property type="evidence" value="ECO:0007669"/>
    <property type="project" value="UniProtKB-KW"/>
</dbReference>
<evidence type="ECO:0000256" key="3">
    <source>
        <dbReference type="ARBA" id="ARBA00022605"/>
    </source>
</evidence>
<dbReference type="GO" id="GO:0008652">
    <property type="term" value="P:amino acid biosynthetic process"/>
    <property type="evidence" value="ECO:0007669"/>
    <property type="project" value="UniProtKB-KW"/>
</dbReference>
<feature type="binding site" evidence="7">
    <location>
        <position position="21"/>
    </location>
    <ligand>
        <name>phosphoenolpyruvate</name>
        <dbReference type="ChEBI" id="CHEBI:58702"/>
    </ligand>
</feature>
<keyword evidence="3 7" id="KW-0028">Amino-acid biosynthesis</keyword>
<dbReference type="PANTHER" id="PTHR21090:SF5">
    <property type="entry name" value="PENTAFUNCTIONAL AROM POLYPEPTIDE"/>
    <property type="match status" value="1"/>
</dbReference>
<dbReference type="SUPFAM" id="SSF55205">
    <property type="entry name" value="EPT/RTPC-like"/>
    <property type="match status" value="1"/>
</dbReference>
<feature type="binding site" evidence="7">
    <location>
        <position position="145"/>
    </location>
    <ligand>
        <name>3-phosphoshikimate</name>
        <dbReference type="ChEBI" id="CHEBI:145989"/>
    </ligand>
</feature>
<dbReference type="GO" id="GO:0009423">
    <property type="term" value="P:chorismate biosynthetic process"/>
    <property type="evidence" value="ECO:0007669"/>
    <property type="project" value="UniProtKB-UniRule"/>
</dbReference>
<dbReference type="RefSeq" id="WP_060939974.1">
    <property type="nucleotide sequence ID" value="NZ_KQ957185.1"/>
</dbReference>
<dbReference type="PATRIC" id="fig|28128.5.peg.133"/>
<keyword evidence="7" id="KW-0963">Cytoplasm</keyword>
<protein>
    <recommendedName>
        <fullName evidence="7">3-phosphoshikimate 1-carboxyvinyltransferase</fullName>
        <ecNumber evidence="7">2.5.1.19</ecNumber>
    </recommendedName>
    <alternativeName>
        <fullName evidence="7">5-enolpyruvylshikimate-3-phosphate synthase</fullName>
        <shortName evidence="7">EPSP synthase</shortName>
        <shortName evidence="7">EPSPS</shortName>
    </alternativeName>
</protein>
<feature type="binding site" evidence="7">
    <location>
        <position position="327"/>
    </location>
    <ligand>
        <name>phosphoenolpyruvate</name>
        <dbReference type="ChEBI" id="CHEBI:58702"/>
    </ligand>
</feature>
<comment type="pathway">
    <text evidence="1 7">Metabolic intermediate biosynthesis; chorismate biosynthesis; chorismate from D-erythrose 4-phosphate and phosphoenolpyruvate: step 6/7.</text>
</comment>
<dbReference type="InterPro" id="IPR006264">
    <property type="entry name" value="EPSP_synthase"/>
</dbReference>
<evidence type="ECO:0000256" key="6">
    <source>
        <dbReference type="ARBA" id="ARBA00044633"/>
    </source>
</evidence>
<dbReference type="EMBL" id="LRQG01000002">
    <property type="protein sequence ID" value="KXA45166.1"/>
    <property type="molecule type" value="Genomic_DNA"/>
</dbReference>
<feature type="binding site" evidence="7">
    <location>
        <position position="397"/>
    </location>
    <ligand>
        <name>phosphoenolpyruvate</name>
        <dbReference type="ChEBI" id="CHEBI:58702"/>
    </ligand>
</feature>
<evidence type="ECO:0000256" key="2">
    <source>
        <dbReference type="ARBA" id="ARBA00009948"/>
    </source>
</evidence>
<organism evidence="9 10">
    <name type="scientific">Prevotella corporis</name>
    <dbReference type="NCBI Taxonomy" id="28128"/>
    <lineage>
        <taxon>Bacteria</taxon>
        <taxon>Pseudomonadati</taxon>
        <taxon>Bacteroidota</taxon>
        <taxon>Bacteroidia</taxon>
        <taxon>Bacteroidales</taxon>
        <taxon>Prevotellaceae</taxon>
        <taxon>Prevotella</taxon>
    </lineage>
</organism>
<evidence type="ECO:0000256" key="1">
    <source>
        <dbReference type="ARBA" id="ARBA00004811"/>
    </source>
</evidence>
<dbReference type="GO" id="GO:0003866">
    <property type="term" value="F:3-phosphoshikimate 1-carboxyvinyltransferase activity"/>
    <property type="evidence" value="ECO:0007669"/>
    <property type="project" value="UniProtKB-UniRule"/>
</dbReference>
<feature type="domain" description="Enolpyruvate transferase" evidence="8">
    <location>
        <begin position="6"/>
        <end position="57"/>
    </location>
</feature>
<dbReference type="eggNOG" id="COG0128">
    <property type="taxonomic scope" value="Bacteria"/>
</dbReference>
<dbReference type="PROSITE" id="PS00885">
    <property type="entry name" value="EPSP_SYNTHASE_2"/>
    <property type="match status" value="1"/>
</dbReference>
<feature type="binding site" evidence="7">
    <location>
        <position position="22"/>
    </location>
    <ligand>
        <name>3-phosphoshikimate</name>
        <dbReference type="ChEBI" id="CHEBI:145989"/>
    </ligand>
</feature>
<dbReference type="InterPro" id="IPR036968">
    <property type="entry name" value="Enolpyruvate_Tfrase_sf"/>
</dbReference>
<comment type="subunit">
    <text evidence="7">Monomer.</text>
</comment>
<dbReference type="PIRSF" id="PIRSF000505">
    <property type="entry name" value="EPSPS"/>
    <property type="match status" value="1"/>
</dbReference>
<dbReference type="InterPro" id="IPR023193">
    <property type="entry name" value="EPSP_synthase_CS"/>
</dbReference>
<evidence type="ECO:0000313" key="9">
    <source>
        <dbReference type="EMBL" id="KXA45166.1"/>
    </source>
</evidence>
<feature type="binding site" evidence="7">
    <location>
        <position position="97"/>
    </location>
    <ligand>
        <name>phosphoenolpyruvate</name>
        <dbReference type="ChEBI" id="CHEBI:58702"/>
    </ligand>
</feature>
<reference evidence="10" key="1">
    <citation type="submission" date="2016-01" db="EMBL/GenBank/DDBJ databases">
        <authorList>
            <person name="Mitreva M."/>
            <person name="Pepin K.H."/>
            <person name="Mihindukulasuriya K.A."/>
            <person name="Fulton R."/>
            <person name="Fronick C."/>
            <person name="O'Laughlin M."/>
            <person name="Miner T."/>
            <person name="Herter B."/>
            <person name="Rosa B.A."/>
            <person name="Cordes M."/>
            <person name="Tomlinson C."/>
            <person name="Wollam A."/>
            <person name="Palsikar V.B."/>
            <person name="Mardis E.R."/>
            <person name="Wilson R.K."/>
        </authorList>
    </citation>
    <scope>NUCLEOTIDE SEQUENCE [LARGE SCALE GENOMIC DNA]</scope>
    <source>
        <strain evidence="10">MJR7716</strain>
    </source>
</reference>
<gene>
    <name evidence="7" type="primary">aroA</name>
    <name evidence="9" type="ORF">HMPREF3226_00134</name>
</gene>
<dbReference type="Gene3D" id="3.65.10.10">
    <property type="entry name" value="Enolpyruvate transferase domain"/>
    <property type="match status" value="3"/>
</dbReference>
<dbReference type="STRING" id="28128.HMPREF3226_00134"/>
<dbReference type="GO" id="GO:0005737">
    <property type="term" value="C:cytoplasm"/>
    <property type="evidence" value="ECO:0007669"/>
    <property type="project" value="UniProtKB-SubCell"/>
</dbReference>
<dbReference type="InterPro" id="IPR013792">
    <property type="entry name" value="RNA3'P_cycl/enolpyr_Trfase_a/b"/>
</dbReference>
<feature type="binding site" evidence="7">
    <location>
        <position position="21"/>
    </location>
    <ligand>
        <name>3-phosphoshikimate</name>
        <dbReference type="ChEBI" id="CHEBI:145989"/>
    </ligand>
</feature>
<feature type="binding site" evidence="7">
    <location>
        <position position="171"/>
    </location>
    <ligand>
        <name>3-phosphoshikimate</name>
        <dbReference type="ChEBI" id="CHEBI:145989"/>
    </ligand>
</feature>
<evidence type="ECO:0000256" key="7">
    <source>
        <dbReference type="HAMAP-Rule" id="MF_00210"/>
    </source>
</evidence>
<dbReference type="PANTHER" id="PTHR21090">
    <property type="entry name" value="AROM/DEHYDROQUINATE SYNTHASE"/>
    <property type="match status" value="1"/>
</dbReference>
<comment type="subcellular location">
    <subcellularLocation>
        <location evidence="7">Cytoplasm</location>
    </subcellularLocation>
</comment>
<comment type="catalytic activity">
    <reaction evidence="6">
        <text>3-phosphoshikimate + phosphoenolpyruvate = 5-O-(1-carboxyvinyl)-3-phosphoshikimate + phosphate</text>
        <dbReference type="Rhea" id="RHEA:21256"/>
        <dbReference type="ChEBI" id="CHEBI:43474"/>
        <dbReference type="ChEBI" id="CHEBI:57701"/>
        <dbReference type="ChEBI" id="CHEBI:58702"/>
        <dbReference type="ChEBI" id="CHEBI:145989"/>
        <dbReference type="EC" id="2.5.1.19"/>
    </reaction>
    <physiologicalReaction direction="left-to-right" evidence="6">
        <dbReference type="Rhea" id="RHEA:21257"/>
    </physiologicalReaction>
</comment>
<feature type="binding site" evidence="7">
    <location>
        <position position="319"/>
    </location>
    <ligand>
        <name>3-phosphoshikimate</name>
        <dbReference type="ChEBI" id="CHEBI:145989"/>
    </ligand>
</feature>
<feature type="binding site" evidence="7">
    <location>
        <position position="144"/>
    </location>
    <ligand>
        <name>3-phosphoshikimate</name>
        <dbReference type="ChEBI" id="CHEBI:145989"/>
    </ligand>
</feature>
<name>A0A133QQJ1_9BACT</name>
<comment type="similarity">
    <text evidence="2 7">Belongs to the EPSP synthase family.</text>
</comment>
<evidence type="ECO:0000259" key="8">
    <source>
        <dbReference type="Pfam" id="PF00275"/>
    </source>
</evidence>
<keyword evidence="4 7" id="KW-0808">Transferase</keyword>
<keyword evidence="5 7" id="KW-0057">Aromatic amino acid biosynthesis</keyword>
<comment type="caution">
    <text evidence="9">The sequence shown here is derived from an EMBL/GenBank/DDBJ whole genome shotgun (WGS) entry which is preliminary data.</text>
</comment>
<feature type="binding site" evidence="7">
    <location>
        <position position="323"/>
    </location>
    <ligand>
        <name>3-phosphoshikimate</name>
        <dbReference type="ChEBI" id="CHEBI:145989"/>
    </ligand>
</feature>
<dbReference type="UniPathway" id="UPA00053">
    <property type="reaction ID" value="UER00089"/>
</dbReference>
<dbReference type="EC" id="2.5.1.19" evidence="7"/>
<feature type="domain" description="Enolpyruvate transferase" evidence="8">
    <location>
        <begin position="62"/>
        <end position="406"/>
    </location>
</feature>
<feature type="binding site" evidence="7">
    <location>
        <position position="372"/>
    </location>
    <ligand>
        <name>phosphoenolpyruvate</name>
        <dbReference type="ChEBI" id="CHEBI:58702"/>
    </ligand>
</feature>
<dbReference type="Proteomes" id="UP000070533">
    <property type="component" value="Unassembled WGS sequence"/>
</dbReference>
<dbReference type="OrthoDB" id="9809920at2"/>
<feature type="binding site" evidence="7">
    <location>
        <position position="26"/>
    </location>
    <ligand>
        <name>3-phosphoshikimate</name>
        <dbReference type="ChEBI" id="CHEBI:145989"/>
    </ligand>
</feature>
<dbReference type="CDD" id="cd01556">
    <property type="entry name" value="EPSP_synthase"/>
    <property type="match status" value="1"/>
</dbReference>
<feature type="binding site" evidence="7">
    <location>
        <position position="143"/>
    </location>
    <ligand>
        <name>3-phosphoshikimate</name>
        <dbReference type="ChEBI" id="CHEBI:145989"/>
    </ligand>
</feature>
<feature type="binding site" evidence="7">
    <location>
        <position position="296"/>
    </location>
    <ligand>
        <name>3-phosphoshikimate</name>
        <dbReference type="ChEBI" id="CHEBI:145989"/>
    </ligand>
</feature>
<feature type="binding site" evidence="7">
    <location>
        <position position="69"/>
    </location>
    <ligand>
        <name>phosphoenolpyruvate</name>
        <dbReference type="ChEBI" id="CHEBI:58702"/>
    </ligand>
</feature>
<comment type="function">
    <text evidence="7">Catalyzes the transfer of the enolpyruvyl moiety of phosphoenolpyruvate (PEP) to the 5-hydroxyl of shikimate-3-phosphate (S3P) to produce enolpyruvyl shikimate-3-phosphate and inorganic phosphate.</text>
</comment>
<dbReference type="AlphaFoldDB" id="A0A133QQJ1"/>
<keyword evidence="10" id="KW-1185">Reference proteome</keyword>
<sequence>MQYTITPPNHIDSTINLPPSKSISNRALIIHALAGGKIAPSNLSHCDDTEVIIKALKDKPETIDLMAAGTAMRFMTAYLSVTEGEHTLTGTERLRQRPIGILVEALRFLGAEIDYLGEEGYPPLRIRGKCLEGGQLEIVGNVSSQYISALLMIGPTLKNGLELKLIGDIVSRPYIDLTIHLMQEYGAEVEWTDVNTIKVGAKPYIEREYVIENDWTSAGYWYEILTLMDDTDSKITFSGLQNGSRQGDSAVKYIFSLLGIKTTFALKDLDKLTDVSIKRYPRTLPRFEYNLTNQPDLAQTLIALCPVMNIHFRFTGLHNLKIKETDRIEAMKNEMAKLGYVINDINDSEMVWDGERCEKTEPVVIDTYKDHRIAMAFAPLCIQLGEIKINHPEVVTKSYPHYWDELEKAGFNIIKQQ</sequence>
<dbReference type="Pfam" id="PF00275">
    <property type="entry name" value="EPSP_synthase"/>
    <property type="match status" value="2"/>
</dbReference>
<dbReference type="InterPro" id="IPR001986">
    <property type="entry name" value="Enolpyruvate_Tfrase_dom"/>
</dbReference>
<accession>A0A133QQJ1</accession>
<feature type="binding site" evidence="7">
    <location>
        <position position="145"/>
    </location>
    <ligand>
        <name>phosphoenolpyruvate</name>
        <dbReference type="ChEBI" id="CHEBI:58702"/>
    </ligand>
</feature>
<feature type="active site" description="Proton acceptor" evidence="7">
    <location>
        <position position="296"/>
    </location>
</feature>
<evidence type="ECO:0000256" key="4">
    <source>
        <dbReference type="ARBA" id="ARBA00022679"/>
    </source>
</evidence>
<evidence type="ECO:0000313" key="10">
    <source>
        <dbReference type="Proteomes" id="UP000070533"/>
    </source>
</evidence>
<dbReference type="HAMAP" id="MF_00210">
    <property type="entry name" value="EPSP_synth"/>
    <property type="match status" value="1"/>
</dbReference>